<dbReference type="InterPro" id="IPR011990">
    <property type="entry name" value="TPR-like_helical_dom_sf"/>
</dbReference>
<comment type="subunit">
    <text evidence="4">Binds to mitochondrial small subunit 15S rRNA.</text>
</comment>
<evidence type="ECO:0000256" key="6">
    <source>
        <dbReference type="SAM" id="MobiDB-lite"/>
    </source>
</evidence>
<dbReference type="Proteomes" id="UP001059893">
    <property type="component" value="Unassembled WGS sequence"/>
</dbReference>
<name>A0ABQ8N3D1_PYRGI</name>
<protein>
    <recommendedName>
        <fullName evidence="9">Pentatricopeptide repeat-containing protein</fullName>
    </recommendedName>
</protein>
<evidence type="ECO:0000313" key="7">
    <source>
        <dbReference type="EMBL" id="KAI6290212.1"/>
    </source>
</evidence>
<feature type="repeat" description="PPR" evidence="5">
    <location>
        <begin position="508"/>
        <end position="543"/>
    </location>
</feature>
<keyword evidence="8" id="KW-1185">Reference proteome</keyword>
<comment type="caution">
    <text evidence="7">The sequence shown here is derived from an EMBL/GenBank/DDBJ whole genome shotgun (WGS) entry which is preliminary data.</text>
</comment>
<evidence type="ECO:0000256" key="2">
    <source>
        <dbReference type="ARBA" id="ARBA00022737"/>
    </source>
</evidence>
<dbReference type="PANTHER" id="PTHR47447:SF17">
    <property type="entry name" value="OS12G0638900 PROTEIN"/>
    <property type="match status" value="1"/>
</dbReference>
<keyword evidence="2" id="KW-0677">Repeat</keyword>
<evidence type="ECO:0000256" key="1">
    <source>
        <dbReference type="ARBA" id="ARBA00006192"/>
    </source>
</evidence>
<proteinExistence type="inferred from homology"/>
<comment type="similarity">
    <text evidence="1">Belongs to the CCM1 family.</text>
</comment>
<dbReference type="PROSITE" id="PS51375">
    <property type="entry name" value="PPR"/>
    <property type="match status" value="3"/>
</dbReference>
<gene>
    <name evidence="7" type="ORF">MCOR33_011434</name>
</gene>
<comment type="function">
    <text evidence="3">Regulates mitochondrial small subunit maturation by controlling 15S rRNA 5'-end processing. Localizes to the 5' precursor of the 15S rRNA in a position that is subsequently occupied by mS47 in the mature yeast mtSSU. Uses structure and sequence-specific RNA recognition, binding to a single-stranded region of the precursor and specifically recognizing bases -6 to -1. The exchange of Ccm1 for mS47 is coupled to the irreversible removal of precursor rRNA that is accompanied by conformational changes of the mitoribosomal proteins uS5m and mS26. These conformational changes signal completion of 5'-end rRNA processing through protection of the mature 5'-end of the 15S rRNA and stabilization of mS47. The removal of the 5' precursor together with the dissociation of Ccm1 may be catalyzed by the 5'-3' exoribonuclease Pet127. Involved in the specific removal of group I introns in mitochondrial encoded transcripts.</text>
</comment>
<feature type="region of interest" description="Disordered" evidence="6">
    <location>
        <begin position="207"/>
        <end position="229"/>
    </location>
</feature>
<feature type="repeat" description="PPR" evidence="5">
    <location>
        <begin position="430"/>
        <end position="460"/>
    </location>
</feature>
<evidence type="ECO:0008006" key="9">
    <source>
        <dbReference type="Google" id="ProtNLM"/>
    </source>
</evidence>
<dbReference type="InterPro" id="IPR002885">
    <property type="entry name" value="PPR_rpt"/>
</dbReference>
<dbReference type="Gene3D" id="1.25.40.10">
    <property type="entry name" value="Tetratricopeptide repeat domain"/>
    <property type="match status" value="2"/>
</dbReference>
<dbReference type="PANTHER" id="PTHR47447">
    <property type="entry name" value="OS03G0856100 PROTEIN"/>
    <property type="match status" value="1"/>
</dbReference>
<reference evidence="7" key="1">
    <citation type="submission" date="2021-01" db="EMBL/GenBank/DDBJ databases">
        <title>Deciphering the adaptive evolutionary patterns associated with biogeogrpahic diversity in the finger millet blast pathogen Magnaporthe oryzae in Eastern Africa.</title>
        <authorList>
            <person name="Onyema G."/>
            <person name="Shittu T.A."/>
            <person name="Dodsworth S."/>
            <person name="Devilliers S."/>
            <person name="Muthumeenakshi S."/>
            <person name="Sreenivasaprasad S."/>
        </authorList>
    </citation>
    <scope>NUCLEOTIDE SEQUENCE</scope>
    <source>
        <strain evidence="7">D15/s37</strain>
    </source>
</reference>
<evidence type="ECO:0000256" key="3">
    <source>
        <dbReference type="ARBA" id="ARBA00044493"/>
    </source>
</evidence>
<accession>A0ABQ8N3D1</accession>
<feature type="compositionally biased region" description="Basic and acidic residues" evidence="6">
    <location>
        <begin position="145"/>
        <end position="167"/>
    </location>
</feature>
<sequence>MADDFDFCLPKSPSHTQVLQKSTWFLPLEAKGIPWSATDALCGIQNDVAQLMKFPRRIEGSICGTGLLLRRPAPGWQRPTTCTGIGKPRHWSFHTATGRCPRPRSKICLSNGAQFFTVSYPRQHANANAAKLEPSLESSQPVSSKEIDAKNGLPLHEDLDREREREGGNTLSKQDLLDFVGTYNDDDTADFQMRLLKDPYLRGYAAPNGPDLSVSSKKEDSQIPSFEEVTTPNKEERTLLWKLWQAIIRRRRNPLKVEAQYIYHLYCQLPEPRMAYLHSKLRHGLLRSLSYGEKPSAKAMLRYFAVIADVKECGYALLPVEWNMALHLATKHLSVVTEAQVESGLNIWREMEHQANIAANGMTFNILFDSATKAGNFALAEMVYAEMVKRGHSFTRYHHVSLIFFFGLKMESDGVRAAYREMVTAGEIIDNAVLNCVIAAFLRCGEEVEALELYERMKASVENAVHLPAQTDMTQKAVTRVMMMFARVARRHPAMRKEMQAAASLAPDLRTYRILIRHFAINVGRIDKVAKFLNEMRHFQIPVHGGIFLSLFKGFALHGAKAGSDWSPQRLFSVWEAFLQAIDGGADGLYVDTWLALWILRAFEKCGQREMIMDIYEDLRDRWNLPPDRADFMLRFLQGQMKRLGLRIDAGPEPGEAFLSQD</sequence>
<evidence type="ECO:0000313" key="8">
    <source>
        <dbReference type="Proteomes" id="UP001059893"/>
    </source>
</evidence>
<feature type="repeat" description="PPR" evidence="5">
    <location>
        <begin position="360"/>
        <end position="394"/>
    </location>
</feature>
<organism evidence="7 8">
    <name type="scientific">Pyricularia grisea</name>
    <name type="common">Crabgrass-specific blast fungus</name>
    <name type="synonym">Magnaporthe grisea</name>
    <dbReference type="NCBI Taxonomy" id="148305"/>
    <lineage>
        <taxon>Eukaryota</taxon>
        <taxon>Fungi</taxon>
        <taxon>Dikarya</taxon>
        <taxon>Ascomycota</taxon>
        <taxon>Pezizomycotina</taxon>
        <taxon>Sordariomycetes</taxon>
        <taxon>Sordariomycetidae</taxon>
        <taxon>Magnaporthales</taxon>
        <taxon>Pyriculariaceae</taxon>
        <taxon>Pyricularia</taxon>
    </lineage>
</organism>
<dbReference type="EMBL" id="JABSND010000492">
    <property type="protein sequence ID" value="KAI6290212.1"/>
    <property type="molecule type" value="Genomic_DNA"/>
</dbReference>
<evidence type="ECO:0000256" key="5">
    <source>
        <dbReference type="PROSITE-ProRule" id="PRU00708"/>
    </source>
</evidence>
<feature type="region of interest" description="Disordered" evidence="6">
    <location>
        <begin position="129"/>
        <end position="170"/>
    </location>
</feature>
<evidence type="ECO:0000256" key="4">
    <source>
        <dbReference type="ARBA" id="ARBA00044511"/>
    </source>
</evidence>
<dbReference type="NCBIfam" id="TIGR00756">
    <property type="entry name" value="PPR"/>
    <property type="match status" value="1"/>
</dbReference>
<dbReference type="Pfam" id="PF01535">
    <property type="entry name" value="PPR"/>
    <property type="match status" value="2"/>
</dbReference>